<evidence type="ECO:0000256" key="1">
    <source>
        <dbReference type="SAM" id="SignalP"/>
    </source>
</evidence>
<reference evidence="2 3" key="1">
    <citation type="submission" date="2020-06" db="EMBL/GenBank/DDBJ databases">
        <authorList>
            <person name="Li R."/>
            <person name="Bekaert M."/>
        </authorList>
    </citation>
    <scope>NUCLEOTIDE SEQUENCE [LARGE SCALE GENOMIC DNA]</scope>
    <source>
        <strain evidence="3">wild</strain>
    </source>
</reference>
<feature type="signal peptide" evidence="1">
    <location>
        <begin position="1"/>
        <end position="23"/>
    </location>
</feature>
<protein>
    <submittedName>
        <fullName evidence="2">Uncharacterized protein</fullName>
    </submittedName>
</protein>
<dbReference type="Proteomes" id="UP000507470">
    <property type="component" value="Unassembled WGS sequence"/>
</dbReference>
<name>A0A6J8F1F0_MYTCO</name>
<sequence>MTRRPVGILLVTHVLIYFLHCNAFTLKCPDSSQWYLRSNSKCTDGAYLCLFDTKDSAYKEICGKGEEIAREGKIISFHLEITSIETCLKEEKCVICQNSISHEDTVVVLGEKGSQSVNKASKSRHDNVVTSAGQKLHQNCRKSYTNPKYIALANKEIKHETTNLPKLRSKVEFDFKKHCLFCGQLADAVIGRKRKSDVYPVRTSEFQCKIEDICKQREDEWALEVRGRLEFVQDLHAADALYQQTCSVNFRTLKQTPLAFSPIAKKAKTQARRKSSLSESFLFAAKYLQKK</sequence>
<organism evidence="2 3">
    <name type="scientific">Mytilus coruscus</name>
    <name type="common">Sea mussel</name>
    <dbReference type="NCBI Taxonomy" id="42192"/>
    <lineage>
        <taxon>Eukaryota</taxon>
        <taxon>Metazoa</taxon>
        <taxon>Spiralia</taxon>
        <taxon>Lophotrochozoa</taxon>
        <taxon>Mollusca</taxon>
        <taxon>Bivalvia</taxon>
        <taxon>Autobranchia</taxon>
        <taxon>Pteriomorphia</taxon>
        <taxon>Mytilida</taxon>
        <taxon>Mytiloidea</taxon>
        <taxon>Mytilidae</taxon>
        <taxon>Mytilinae</taxon>
        <taxon>Mytilus</taxon>
    </lineage>
</organism>
<feature type="chain" id="PRO_5027000980" evidence="1">
    <location>
        <begin position="24"/>
        <end position="291"/>
    </location>
</feature>
<keyword evidence="1" id="KW-0732">Signal</keyword>
<dbReference type="AlphaFoldDB" id="A0A6J8F1F0"/>
<accession>A0A6J8F1F0</accession>
<dbReference type="EMBL" id="CACVKT020010252">
    <property type="protein sequence ID" value="CAC5425515.1"/>
    <property type="molecule type" value="Genomic_DNA"/>
</dbReference>
<dbReference type="OrthoDB" id="6135410at2759"/>
<proteinExistence type="predicted"/>
<evidence type="ECO:0000313" key="2">
    <source>
        <dbReference type="EMBL" id="CAC5425515.1"/>
    </source>
</evidence>
<gene>
    <name evidence="2" type="ORF">MCOR_57324</name>
</gene>
<keyword evidence="3" id="KW-1185">Reference proteome</keyword>
<evidence type="ECO:0000313" key="3">
    <source>
        <dbReference type="Proteomes" id="UP000507470"/>
    </source>
</evidence>